<dbReference type="GO" id="GO:0004519">
    <property type="term" value="F:endonuclease activity"/>
    <property type="evidence" value="ECO:0007669"/>
    <property type="project" value="UniProtKB-KW"/>
</dbReference>
<evidence type="ECO:0000313" key="3">
    <source>
        <dbReference type="Proteomes" id="UP000285283"/>
    </source>
</evidence>
<dbReference type="PANTHER" id="PTHR42834:SF1">
    <property type="entry name" value="ENDONUCLEASE_EXONUCLEASE_PHOSPHATASE FAMILY PROTEIN (AFU_ORTHOLOGUE AFUA_3G09210)"/>
    <property type="match status" value="1"/>
</dbReference>
<dbReference type="EMBL" id="QRVP01000002">
    <property type="protein sequence ID" value="RGS56908.1"/>
    <property type="molecule type" value="Genomic_DNA"/>
</dbReference>
<dbReference type="Pfam" id="PF19580">
    <property type="entry name" value="Exo_endo_phos_3"/>
    <property type="match status" value="1"/>
</dbReference>
<protein>
    <submittedName>
        <fullName evidence="2">Endonuclease</fullName>
    </submittedName>
</protein>
<dbReference type="PANTHER" id="PTHR42834">
    <property type="entry name" value="ENDONUCLEASE/EXONUCLEASE/PHOSPHATASE FAMILY PROTEIN (AFU_ORTHOLOGUE AFUA_3G09210)"/>
    <property type="match status" value="1"/>
</dbReference>
<gene>
    <name evidence="2" type="ORF">DWX87_02435</name>
</gene>
<evidence type="ECO:0000259" key="1">
    <source>
        <dbReference type="Pfam" id="PF19580"/>
    </source>
</evidence>
<dbReference type="SUPFAM" id="SSF56219">
    <property type="entry name" value="DNase I-like"/>
    <property type="match status" value="1"/>
</dbReference>
<keyword evidence="2" id="KW-0540">Nuclease</keyword>
<dbReference type="InterPro" id="IPR005135">
    <property type="entry name" value="Endo/exonuclease/phosphatase"/>
</dbReference>
<dbReference type="Proteomes" id="UP000285283">
    <property type="component" value="Unassembled WGS sequence"/>
</dbReference>
<proteinExistence type="predicted"/>
<dbReference type="AlphaFoldDB" id="A0A412JVZ5"/>
<dbReference type="InterPro" id="IPR036691">
    <property type="entry name" value="Endo/exonu/phosph_ase_sf"/>
</dbReference>
<sequence>MNVIHKIGVILFLLCPYISLYGQEGKDTLTFRIVSYNVENLFDSRHDTLKNDYEFLPDATRHWNYSKYRKKLDNIARVIIATGGWTPSALVALCEVENDSVMRDLTRYSALREADYRYVMTQSPDERGIDVALLYQRNLFKLLSYQSLPVDKPRKNSRPTRDILHVSGLLLNRDTLDVLVAHFPSRSGGARESEPYRLLAARKVKHAIDSLYTIRRHPQIVLLGDFNDYPENKSVKEVLEAAAPSTLQDSLHPQKLYHLLARKTKTRKHFGSYKYQGEWGLLDHIIVSGTLLQEHAPLYTEEAKADVFCLPFLLTRDKKYGGQQPFRTYYGMKYQGGYSDHLPVYAEFRLIY</sequence>
<reference evidence="2 3" key="1">
    <citation type="submission" date="2018-08" db="EMBL/GenBank/DDBJ databases">
        <title>A genome reference for cultivated species of the human gut microbiota.</title>
        <authorList>
            <person name="Zou Y."/>
            <person name="Xue W."/>
            <person name="Luo G."/>
        </authorList>
    </citation>
    <scope>NUCLEOTIDE SEQUENCE [LARGE SCALE GENOMIC DNA]</scope>
    <source>
        <strain evidence="2 3">AF21-53</strain>
    </source>
</reference>
<name>A0A412JVZ5_BACUN</name>
<dbReference type="Gene3D" id="3.60.10.10">
    <property type="entry name" value="Endonuclease/exonuclease/phosphatase"/>
    <property type="match status" value="1"/>
</dbReference>
<keyword evidence="2" id="KW-0255">Endonuclease</keyword>
<accession>A0A412JVZ5</accession>
<organism evidence="2 3">
    <name type="scientific">Bacteroides uniformis</name>
    <dbReference type="NCBI Taxonomy" id="820"/>
    <lineage>
        <taxon>Bacteria</taxon>
        <taxon>Pseudomonadati</taxon>
        <taxon>Bacteroidota</taxon>
        <taxon>Bacteroidia</taxon>
        <taxon>Bacteroidales</taxon>
        <taxon>Bacteroidaceae</taxon>
        <taxon>Bacteroides</taxon>
    </lineage>
</organism>
<comment type="caution">
    <text evidence="2">The sequence shown here is derived from an EMBL/GenBank/DDBJ whole genome shotgun (WGS) entry which is preliminary data.</text>
</comment>
<evidence type="ECO:0000313" key="2">
    <source>
        <dbReference type="EMBL" id="RGS56908.1"/>
    </source>
</evidence>
<dbReference type="RefSeq" id="WP_117877983.1">
    <property type="nucleotide sequence ID" value="NZ_JAVSNE010000001.1"/>
</dbReference>
<feature type="domain" description="Endonuclease/exonuclease/phosphatase" evidence="1">
    <location>
        <begin position="33"/>
        <end position="347"/>
    </location>
</feature>
<keyword evidence="2" id="KW-0378">Hydrolase</keyword>